<dbReference type="AlphaFoldDB" id="A0A4Z0PUJ2"/>
<evidence type="ECO:0000313" key="8">
    <source>
        <dbReference type="Proteomes" id="UP000298471"/>
    </source>
</evidence>
<evidence type="ECO:0000259" key="6">
    <source>
        <dbReference type="Pfam" id="PF01103"/>
    </source>
</evidence>
<evidence type="ECO:0000256" key="1">
    <source>
        <dbReference type="ARBA" id="ARBA00004370"/>
    </source>
</evidence>
<dbReference type="Pfam" id="PF01103">
    <property type="entry name" value="Omp85"/>
    <property type="match status" value="1"/>
</dbReference>
<proteinExistence type="predicted"/>
<keyword evidence="3" id="KW-0812">Transmembrane</keyword>
<evidence type="ECO:0000313" key="7">
    <source>
        <dbReference type="EMBL" id="TGE21165.1"/>
    </source>
</evidence>
<reference evidence="7 8" key="1">
    <citation type="submission" date="2019-04" db="EMBL/GenBank/DDBJ databases">
        <authorList>
            <person name="Feng G."/>
            <person name="Zhang J."/>
            <person name="Zhu H."/>
        </authorList>
    </citation>
    <scope>NUCLEOTIDE SEQUENCE [LARGE SCALE GENOMIC DNA]</scope>
    <source>
        <strain evidence="7 8">9PBR-1</strain>
    </source>
</reference>
<feature type="chain" id="PRO_5021375104" description="Bacterial surface antigen (D15) domain-containing protein" evidence="5">
    <location>
        <begin position="41"/>
        <end position="407"/>
    </location>
</feature>
<dbReference type="EMBL" id="SRMB01000007">
    <property type="protein sequence ID" value="TGE21165.1"/>
    <property type="molecule type" value="Genomic_DNA"/>
</dbReference>
<gene>
    <name evidence="7" type="ORF">E5K02_24450</name>
</gene>
<name>A0A4Z0PUJ2_9BACT</name>
<comment type="subcellular location">
    <subcellularLocation>
        <location evidence="1">Membrane</location>
    </subcellularLocation>
</comment>
<evidence type="ECO:0000256" key="4">
    <source>
        <dbReference type="ARBA" id="ARBA00023136"/>
    </source>
</evidence>
<dbReference type="InterPro" id="IPR039910">
    <property type="entry name" value="D15-like"/>
</dbReference>
<dbReference type="GO" id="GO:0019867">
    <property type="term" value="C:outer membrane"/>
    <property type="evidence" value="ECO:0007669"/>
    <property type="project" value="InterPro"/>
</dbReference>
<keyword evidence="5" id="KW-0732">Signal</keyword>
<evidence type="ECO:0000256" key="5">
    <source>
        <dbReference type="SAM" id="SignalP"/>
    </source>
</evidence>
<comment type="caution">
    <text evidence="7">The sequence shown here is derived from an EMBL/GenBank/DDBJ whole genome shotgun (WGS) entry which is preliminary data.</text>
</comment>
<dbReference type="InterPro" id="IPR000184">
    <property type="entry name" value="Bac_surfAg_D15"/>
</dbReference>
<keyword evidence="4" id="KW-0472">Membrane</keyword>
<feature type="domain" description="Bacterial surface antigen (D15)" evidence="6">
    <location>
        <begin position="141"/>
        <end position="407"/>
    </location>
</feature>
<dbReference type="Gene3D" id="2.40.160.50">
    <property type="entry name" value="membrane protein fhac: a member of the omp85/tpsb transporter family"/>
    <property type="match status" value="1"/>
</dbReference>
<dbReference type="PANTHER" id="PTHR12815:SF18">
    <property type="entry name" value="SORTING AND ASSEMBLY MACHINERY COMPONENT 50 HOMOLOG"/>
    <property type="match status" value="1"/>
</dbReference>
<dbReference type="OrthoDB" id="9771071at2"/>
<dbReference type="Proteomes" id="UP000298471">
    <property type="component" value="Unassembled WGS sequence"/>
</dbReference>
<keyword evidence="8" id="KW-1185">Reference proteome</keyword>
<keyword evidence="2" id="KW-1134">Transmembrane beta strand</keyword>
<evidence type="ECO:0000256" key="3">
    <source>
        <dbReference type="ARBA" id="ARBA00022692"/>
    </source>
</evidence>
<evidence type="ECO:0000256" key="2">
    <source>
        <dbReference type="ARBA" id="ARBA00022452"/>
    </source>
</evidence>
<organism evidence="7 8">
    <name type="scientific">Hymenobacter metallicola</name>
    <dbReference type="NCBI Taxonomy" id="2563114"/>
    <lineage>
        <taxon>Bacteria</taxon>
        <taxon>Pseudomonadati</taxon>
        <taxon>Bacteroidota</taxon>
        <taxon>Cytophagia</taxon>
        <taxon>Cytophagales</taxon>
        <taxon>Hymenobacteraceae</taxon>
        <taxon>Hymenobacter</taxon>
    </lineage>
</organism>
<feature type="signal peptide" evidence="5">
    <location>
        <begin position="1"/>
        <end position="40"/>
    </location>
</feature>
<sequence>MGKIGYFIAYLAILPTALFRLMRFLFAMLLASLLAPCAYAQSSAPDSARLALSVPAQTKAAKPSFLPFPIVFSQPETGFGYGLVVLPVWRFGPDTMVRKSNARLLAWRTQNSQSLVQLTHNVFTPGEQFLVTGELSYYYKFPINYYGFGTTTSRADKSVIEYKLFIINQRVLRQVKRNVFAGLQYRLTNLRDVQVNKHIDPGLPTERPSLLLARPEREYRQNSLVSGLGPSFLYDGRDNILSTFRGNYLEFSALFNGSALGSGYHFNRFVVDARHFQPLRPTSKTILATQLLGQFHTGNVPFRELANLGGEKILRGYYEGRYRDRQLLALQAELRRPLFWRLNGVVFGSLGQVGNALADLSRNELKASGGAGIRFKYNRRDRLNIRFDYGFGRDGSNGFYFSIGEAF</sequence>
<accession>A0A4Z0PUJ2</accession>
<protein>
    <recommendedName>
        <fullName evidence="6">Bacterial surface antigen (D15) domain-containing protein</fullName>
    </recommendedName>
</protein>
<dbReference type="PANTHER" id="PTHR12815">
    <property type="entry name" value="SORTING AND ASSEMBLY MACHINERY SAMM50 PROTEIN FAMILY MEMBER"/>
    <property type="match status" value="1"/>
</dbReference>